<accession>A0A6I0FNC7</accession>
<keyword evidence="2" id="KW-1185">Reference proteome</keyword>
<organism evidence="1 2">
    <name type="scientific">Alkaliphilus pronyensis</name>
    <dbReference type="NCBI Taxonomy" id="1482732"/>
    <lineage>
        <taxon>Bacteria</taxon>
        <taxon>Bacillati</taxon>
        <taxon>Bacillota</taxon>
        <taxon>Clostridia</taxon>
        <taxon>Peptostreptococcales</taxon>
        <taxon>Natronincolaceae</taxon>
        <taxon>Alkaliphilus</taxon>
    </lineage>
</organism>
<reference evidence="1 2" key="1">
    <citation type="submission" date="2019-10" db="EMBL/GenBank/DDBJ databases">
        <title>Alkaliphilus serpentinus sp. nov. and Alkaliphilus pronyensis sp. nov., two novel anaerobic alkaliphilic species isolated from the serpentinized-hosted hydrothermal field of the Prony Bay (New Caledonia).</title>
        <authorList>
            <person name="Postec A."/>
        </authorList>
    </citation>
    <scope>NUCLEOTIDE SEQUENCE [LARGE SCALE GENOMIC DNA]</scope>
    <source>
        <strain evidence="1 2">LacV</strain>
    </source>
</reference>
<proteinExistence type="predicted"/>
<dbReference type="EMBL" id="WBZC01000008">
    <property type="protein sequence ID" value="KAB3537824.1"/>
    <property type="molecule type" value="Genomic_DNA"/>
</dbReference>
<dbReference type="Pfam" id="PF10764">
    <property type="entry name" value="Gin"/>
    <property type="match status" value="1"/>
</dbReference>
<dbReference type="Proteomes" id="UP000432715">
    <property type="component" value="Unassembled WGS sequence"/>
</dbReference>
<dbReference type="AlphaFoldDB" id="A0A6I0FNC7"/>
<evidence type="ECO:0000313" key="1">
    <source>
        <dbReference type="EMBL" id="KAB3537824.1"/>
    </source>
</evidence>
<name>A0A6I0FNC7_9FIRM</name>
<protein>
    <submittedName>
        <fullName evidence="1">Inhibitor of sigma-G Gin</fullName>
    </submittedName>
</protein>
<dbReference type="OrthoDB" id="1753657at2"/>
<dbReference type="InterPro" id="IPR019700">
    <property type="entry name" value="Sigma-G_inhibitor_Gin"/>
</dbReference>
<comment type="caution">
    <text evidence="1">The sequence shown here is derived from an EMBL/GenBank/DDBJ whole genome shotgun (WGS) entry which is preliminary data.</text>
</comment>
<evidence type="ECO:0000313" key="2">
    <source>
        <dbReference type="Proteomes" id="UP000432715"/>
    </source>
</evidence>
<gene>
    <name evidence="1" type="ORF">F8154_02260</name>
</gene>
<sequence>MCRNGAGGVKEEKLQCFICNHQDSSGIALLNAFICNRCERKIANTNPNHIKYNLFKEKIKLLWAKGLQL</sequence>